<organism evidence="2">
    <name type="scientific">bioreactor metagenome</name>
    <dbReference type="NCBI Taxonomy" id="1076179"/>
    <lineage>
        <taxon>unclassified sequences</taxon>
        <taxon>metagenomes</taxon>
        <taxon>ecological metagenomes</taxon>
    </lineage>
</organism>
<proteinExistence type="predicted"/>
<dbReference type="SUPFAM" id="SSF51261">
    <property type="entry name" value="Duplicated hybrid motif"/>
    <property type="match status" value="1"/>
</dbReference>
<dbReference type="CDD" id="cd12797">
    <property type="entry name" value="M23_peptidase"/>
    <property type="match status" value="1"/>
</dbReference>
<dbReference type="EMBL" id="VSSQ01000029">
    <property type="protein sequence ID" value="MPL65597.1"/>
    <property type="molecule type" value="Genomic_DNA"/>
</dbReference>
<dbReference type="FunFam" id="2.70.70.10:FF:000006">
    <property type="entry name" value="M23 family peptidase"/>
    <property type="match status" value="1"/>
</dbReference>
<feature type="domain" description="M23ase beta-sheet core" evidence="1">
    <location>
        <begin position="95"/>
        <end position="189"/>
    </location>
</feature>
<evidence type="ECO:0000259" key="1">
    <source>
        <dbReference type="Pfam" id="PF01551"/>
    </source>
</evidence>
<accession>A0A644TGH9</accession>
<dbReference type="Pfam" id="PF01551">
    <property type="entry name" value="Peptidase_M23"/>
    <property type="match status" value="1"/>
</dbReference>
<comment type="caution">
    <text evidence="2">The sequence shown here is derived from an EMBL/GenBank/DDBJ whole genome shotgun (WGS) entry which is preliminary data.</text>
</comment>
<dbReference type="InterPro" id="IPR050570">
    <property type="entry name" value="Cell_wall_metabolism_enzyme"/>
</dbReference>
<dbReference type="PANTHER" id="PTHR21666">
    <property type="entry name" value="PEPTIDASE-RELATED"/>
    <property type="match status" value="1"/>
</dbReference>
<evidence type="ECO:0000313" key="2">
    <source>
        <dbReference type="EMBL" id="MPL65597.1"/>
    </source>
</evidence>
<dbReference type="InterPro" id="IPR011055">
    <property type="entry name" value="Dup_hybrid_motif"/>
</dbReference>
<gene>
    <name evidence="2" type="ORF">SDC9_11261</name>
</gene>
<name>A0A644TGH9_9ZZZZ</name>
<dbReference type="PANTHER" id="PTHR21666:SF270">
    <property type="entry name" value="MUREIN HYDROLASE ACTIVATOR ENVC"/>
    <property type="match status" value="1"/>
</dbReference>
<dbReference type="Gene3D" id="2.70.70.10">
    <property type="entry name" value="Glucose Permease (Domain IIA)"/>
    <property type="match status" value="1"/>
</dbReference>
<protein>
    <recommendedName>
        <fullName evidence="1">M23ase beta-sheet core domain-containing protein</fullName>
    </recommendedName>
</protein>
<sequence>MKRTHVNGTVSMLCLLVIVVVGTFVNHHQARSAVSIASTPVEPVRASGGGPPQDIEKMARSNDKLATTPSIWPTAGEVTSRFGWRNSPWGGGSELHQGIDIANSMGTPIVAVADGQVVRSEASGGYGNIVQIDHGNGIVTLYGHNSSIIVNVGQSVRKGQIISYMGSTGRSTGPHVHYEVRINGTAIDPIRFMVLY</sequence>
<dbReference type="InterPro" id="IPR016047">
    <property type="entry name" value="M23ase_b-sheet_dom"/>
</dbReference>
<dbReference type="GO" id="GO:0004222">
    <property type="term" value="F:metalloendopeptidase activity"/>
    <property type="evidence" value="ECO:0007669"/>
    <property type="project" value="TreeGrafter"/>
</dbReference>
<dbReference type="AlphaFoldDB" id="A0A644TGH9"/>
<reference evidence="2" key="1">
    <citation type="submission" date="2019-08" db="EMBL/GenBank/DDBJ databases">
        <authorList>
            <person name="Kucharzyk K."/>
            <person name="Murdoch R.W."/>
            <person name="Higgins S."/>
            <person name="Loffler F."/>
        </authorList>
    </citation>
    <scope>NUCLEOTIDE SEQUENCE</scope>
</reference>